<dbReference type="STRING" id="341036.SAMN05660649_02364"/>
<dbReference type="OrthoDB" id="9090890at2"/>
<dbReference type="InterPro" id="IPR029441">
    <property type="entry name" value="Cass2"/>
</dbReference>
<gene>
    <name evidence="5" type="ORF">SAMN05660649_02364</name>
</gene>
<dbReference type="InterPro" id="IPR018060">
    <property type="entry name" value="HTH_AraC"/>
</dbReference>
<protein>
    <submittedName>
        <fullName evidence="5">AraC family transcriptional regulator</fullName>
    </submittedName>
</protein>
<accession>A0A1I2TVN7</accession>
<dbReference type="Gene3D" id="1.10.10.60">
    <property type="entry name" value="Homeodomain-like"/>
    <property type="match status" value="2"/>
</dbReference>
<organism evidence="5 6">
    <name type="scientific">Desulfotruncus arcticus DSM 17038</name>
    <dbReference type="NCBI Taxonomy" id="1121424"/>
    <lineage>
        <taxon>Bacteria</taxon>
        <taxon>Bacillati</taxon>
        <taxon>Bacillota</taxon>
        <taxon>Clostridia</taxon>
        <taxon>Eubacteriales</taxon>
        <taxon>Desulfallaceae</taxon>
        <taxon>Desulfotruncus</taxon>
    </lineage>
</organism>
<keyword evidence="3" id="KW-0804">Transcription</keyword>
<dbReference type="PANTHER" id="PTHR47504:SF5">
    <property type="entry name" value="RIGHT ORIGIN-BINDING PROTEIN"/>
    <property type="match status" value="1"/>
</dbReference>
<dbReference type="Gene3D" id="3.20.80.10">
    <property type="entry name" value="Regulatory factor, effector binding domain"/>
    <property type="match status" value="1"/>
</dbReference>
<dbReference type="Proteomes" id="UP000199337">
    <property type="component" value="Unassembled WGS sequence"/>
</dbReference>
<dbReference type="Pfam" id="PF14526">
    <property type="entry name" value="Cass2"/>
    <property type="match status" value="1"/>
</dbReference>
<dbReference type="SMART" id="SM00342">
    <property type="entry name" value="HTH_ARAC"/>
    <property type="match status" value="1"/>
</dbReference>
<evidence type="ECO:0000256" key="1">
    <source>
        <dbReference type="ARBA" id="ARBA00023015"/>
    </source>
</evidence>
<dbReference type="InterPro" id="IPR009057">
    <property type="entry name" value="Homeodomain-like_sf"/>
</dbReference>
<proteinExistence type="predicted"/>
<feature type="domain" description="HTH araC/xylS-type" evidence="4">
    <location>
        <begin position="8"/>
        <end position="106"/>
    </location>
</feature>
<reference evidence="6" key="1">
    <citation type="submission" date="2016-10" db="EMBL/GenBank/DDBJ databases">
        <authorList>
            <person name="Varghese N."/>
            <person name="Submissions S."/>
        </authorList>
    </citation>
    <scope>NUCLEOTIDE SEQUENCE [LARGE SCALE GENOMIC DNA]</scope>
    <source>
        <strain evidence="6">DSM 17038</strain>
    </source>
</reference>
<dbReference type="PROSITE" id="PS00041">
    <property type="entry name" value="HTH_ARAC_FAMILY_1"/>
    <property type="match status" value="1"/>
</dbReference>
<evidence type="ECO:0000313" key="6">
    <source>
        <dbReference type="Proteomes" id="UP000199337"/>
    </source>
</evidence>
<dbReference type="PANTHER" id="PTHR47504">
    <property type="entry name" value="RIGHT ORIGIN-BINDING PROTEIN"/>
    <property type="match status" value="1"/>
</dbReference>
<dbReference type="InterPro" id="IPR020449">
    <property type="entry name" value="Tscrpt_reg_AraC-type_HTH"/>
</dbReference>
<dbReference type="RefSeq" id="WP_092471575.1">
    <property type="nucleotide sequence ID" value="NZ_FOOX01000008.1"/>
</dbReference>
<dbReference type="InterPro" id="IPR050959">
    <property type="entry name" value="MarA-like"/>
</dbReference>
<evidence type="ECO:0000256" key="2">
    <source>
        <dbReference type="ARBA" id="ARBA00023125"/>
    </source>
</evidence>
<sequence>MESWEPVQQTLDYIEKNLSSDIQIQKLSQMACLSPFYYQRLFRRLVGKPVMEYVKLRRLANAASLLASGGDRIIDVSLALGFENPETFTRSFKDAYGLTPNAYRKQPRPLTHFIKPDLSMRYRLVDENVPLVANGIVLEVNRRKLLSTRHFAGLSIDAKFPDNPSIDFLAELWHNFHIRKSDIDNIKQDGNEIGVGRPSEREGYLRYFVGAETNGSNTQNEFEYFEMPNGSYVVCTFEAEDFHLLTTDALDKAVKYMYDTWLLKNKIKTEPFMIELYSDTSSDDASEDASMDIWFKTIASGD</sequence>
<evidence type="ECO:0000259" key="4">
    <source>
        <dbReference type="PROSITE" id="PS01124"/>
    </source>
</evidence>
<name>A0A1I2TVN7_9FIRM</name>
<dbReference type="GO" id="GO:0003700">
    <property type="term" value="F:DNA-binding transcription factor activity"/>
    <property type="evidence" value="ECO:0007669"/>
    <property type="project" value="InterPro"/>
</dbReference>
<dbReference type="InterPro" id="IPR011256">
    <property type="entry name" value="Reg_factor_effector_dom_sf"/>
</dbReference>
<keyword evidence="6" id="KW-1185">Reference proteome</keyword>
<dbReference type="SUPFAM" id="SSF55136">
    <property type="entry name" value="Probable bacterial effector-binding domain"/>
    <property type="match status" value="1"/>
</dbReference>
<dbReference type="PROSITE" id="PS01124">
    <property type="entry name" value="HTH_ARAC_FAMILY_2"/>
    <property type="match status" value="1"/>
</dbReference>
<dbReference type="SUPFAM" id="SSF46689">
    <property type="entry name" value="Homeodomain-like"/>
    <property type="match status" value="2"/>
</dbReference>
<evidence type="ECO:0000313" key="5">
    <source>
        <dbReference type="EMBL" id="SFG68940.1"/>
    </source>
</evidence>
<dbReference type="InterPro" id="IPR018062">
    <property type="entry name" value="HTH_AraC-typ_CS"/>
</dbReference>
<keyword evidence="2" id="KW-0238">DNA-binding</keyword>
<dbReference type="AlphaFoldDB" id="A0A1I2TVN7"/>
<dbReference type="PRINTS" id="PR00032">
    <property type="entry name" value="HTHARAC"/>
</dbReference>
<dbReference type="Pfam" id="PF12833">
    <property type="entry name" value="HTH_18"/>
    <property type="match status" value="1"/>
</dbReference>
<keyword evidence="1" id="KW-0805">Transcription regulation</keyword>
<dbReference type="GO" id="GO:0043565">
    <property type="term" value="F:sequence-specific DNA binding"/>
    <property type="evidence" value="ECO:0007669"/>
    <property type="project" value="InterPro"/>
</dbReference>
<dbReference type="EMBL" id="FOOX01000008">
    <property type="protein sequence ID" value="SFG68940.1"/>
    <property type="molecule type" value="Genomic_DNA"/>
</dbReference>
<evidence type="ECO:0000256" key="3">
    <source>
        <dbReference type="ARBA" id="ARBA00023163"/>
    </source>
</evidence>